<dbReference type="InterPro" id="IPR011990">
    <property type="entry name" value="TPR-like_helical_dom_sf"/>
</dbReference>
<dbReference type="PANTHER" id="PTHR47691:SF3">
    <property type="entry name" value="HTH-TYPE TRANSCRIPTIONAL REGULATOR RV0890C-RELATED"/>
    <property type="match status" value="1"/>
</dbReference>
<dbReference type="EMBL" id="JBHTIS010000023">
    <property type="protein sequence ID" value="MFD1044274.1"/>
    <property type="molecule type" value="Genomic_DNA"/>
</dbReference>
<protein>
    <submittedName>
        <fullName evidence="4">ATP-binding protein</fullName>
    </submittedName>
</protein>
<accession>A0ABW3M4H9</accession>
<feature type="domain" description="NB-ARC" evidence="3">
    <location>
        <begin position="220"/>
        <end position="381"/>
    </location>
</feature>
<gene>
    <name evidence="4" type="ORF">ACFQ1S_01015</name>
</gene>
<sequence>MGNAVHRTILVVDVASFATRTNPRQVVVREGMYAAVREALEAAQATSCLLEDRGDGVFVLAPPSVPKSVFVDVVPYALVAALRQHNAARPEVERIRLRMALHAGEVTYDDHGATSASINLTFRLLDAAPLKAALAESSGVLAVITSAWFYEDVVRHSTDAAAYRQVQVDIKETSTTAWIYLPDHQSPITAARVEQVPRQLPLAVRDFTGRAEHLAALDSLLPDTEAVVISALDGTAGVGKTTLAVHWAHRVQHRFPDGTLHVNLRGYGPGEPATPAEALDGFLRALGTPPEMIPKTVDAQAAQYRTMLAGRRVLIVLDNANSAEQVRPLLPGSPGCLVLVTSRASLTGLVVNEAAGRIALDLMTREEALDLVTKVVGERRVEAEPDAIDELIRMCARLPLALRIAASWVATRPDLTVVDVLDDLNLDTLGMNADETTAIRGVFDWSYQRLPEDQARMFRRLGLNPGPETSLHAATAVAETDIATARRLLDCLARAHMIQVITKDRYRLHDLLRAYATELATNCDTAGDRKQASHALLSWYAHQANAAHECMYPHLRPLQPRPRTSDGDPVISFMTSAEAIAWHETESANVTAAFDLACRSKLHQQVVVLAKATKEILDRRGQVSQLVKVNVSLRDAARACGDRQAEIGALEGLSYAFQQKGLWSEAYESLKEAFAVAVEGADSRRQAGVLNDQGVLFIRQRRYAEAIGVLSRALPLSSDDQRGRLAGVIESNLSDAWTGLGEYERAIQHAERSMHMRAQSGDPAGEAYPLLCIARAHQGMGSHQTAIRLCEQVLAMTEALQLFPWLHAEVLEAGDIAAPPQRPQRSEPLARGAGDLSPTRRLPGR</sequence>
<dbReference type="InterPro" id="IPR019734">
    <property type="entry name" value="TPR_rpt"/>
</dbReference>
<evidence type="ECO:0000259" key="3">
    <source>
        <dbReference type="Pfam" id="PF00931"/>
    </source>
</evidence>
<keyword evidence="1" id="KW-0802">TPR repeat</keyword>
<keyword evidence="4" id="KW-0067">ATP-binding</keyword>
<evidence type="ECO:0000313" key="5">
    <source>
        <dbReference type="Proteomes" id="UP001597045"/>
    </source>
</evidence>
<organism evidence="4 5">
    <name type="scientific">Kibdelosporangium lantanae</name>
    <dbReference type="NCBI Taxonomy" id="1497396"/>
    <lineage>
        <taxon>Bacteria</taxon>
        <taxon>Bacillati</taxon>
        <taxon>Actinomycetota</taxon>
        <taxon>Actinomycetes</taxon>
        <taxon>Pseudonocardiales</taxon>
        <taxon>Pseudonocardiaceae</taxon>
        <taxon>Kibdelosporangium</taxon>
    </lineage>
</organism>
<feature type="region of interest" description="Disordered" evidence="2">
    <location>
        <begin position="817"/>
        <end position="845"/>
    </location>
</feature>
<dbReference type="GO" id="GO:0005524">
    <property type="term" value="F:ATP binding"/>
    <property type="evidence" value="ECO:0007669"/>
    <property type="project" value="UniProtKB-KW"/>
</dbReference>
<feature type="repeat" description="TPR" evidence="1">
    <location>
        <begin position="687"/>
        <end position="720"/>
    </location>
</feature>
<keyword evidence="4" id="KW-0547">Nucleotide-binding</keyword>
<reference evidence="5" key="1">
    <citation type="journal article" date="2019" name="Int. J. Syst. Evol. Microbiol.">
        <title>The Global Catalogue of Microorganisms (GCM) 10K type strain sequencing project: providing services to taxonomists for standard genome sequencing and annotation.</title>
        <authorList>
            <consortium name="The Broad Institute Genomics Platform"/>
            <consortium name="The Broad Institute Genome Sequencing Center for Infectious Disease"/>
            <person name="Wu L."/>
            <person name="Ma J."/>
        </authorList>
    </citation>
    <scope>NUCLEOTIDE SEQUENCE [LARGE SCALE GENOMIC DNA]</scope>
    <source>
        <strain evidence="5">JCM 31486</strain>
    </source>
</reference>
<dbReference type="PRINTS" id="PR00364">
    <property type="entry name" value="DISEASERSIST"/>
</dbReference>
<dbReference type="InterPro" id="IPR002182">
    <property type="entry name" value="NB-ARC"/>
</dbReference>
<dbReference type="InterPro" id="IPR029787">
    <property type="entry name" value="Nucleotide_cyclase"/>
</dbReference>
<dbReference type="SUPFAM" id="SSF55073">
    <property type="entry name" value="Nucleotide cyclase"/>
    <property type="match status" value="1"/>
</dbReference>
<dbReference type="PROSITE" id="PS50005">
    <property type="entry name" value="TPR"/>
    <property type="match status" value="1"/>
</dbReference>
<dbReference type="SUPFAM" id="SSF52540">
    <property type="entry name" value="P-loop containing nucleoside triphosphate hydrolases"/>
    <property type="match status" value="1"/>
</dbReference>
<dbReference type="SMART" id="SM00028">
    <property type="entry name" value="TPR"/>
    <property type="match status" value="3"/>
</dbReference>
<evidence type="ECO:0000256" key="1">
    <source>
        <dbReference type="PROSITE-ProRule" id="PRU00339"/>
    </source>
</evidence>
<dbReference type="PANTHER" id="PTHR47691">
    <property type="entry name" value="REGULATOR-RELATED"/>
    <property type="match status" value="1"/>
</dbReference>
<dbReference type="Pfam" id="PF00931">
    <property type="entry name" value="NB-ARC"/>
    <property type="match status" value="1"/>
</dbReference>
<dbReference type="InterPro" id="IPR027417">
    <property type="entry name" value="P-loop_NTPase"/>
</dbReference>
<dbReference type="Gene3D" id="3.30.70.1230">
    <property type="entry name" value="Nucleotide cyclase"/>
    <property type="match status" value="1"/>
</dbReference>
<dbReference type="Gene3D" id="1.25.40.10">
    <property type="entry name" value="Tetratricopeptide repeat domain"/>
    <property type="match status" value="1"/>
</dbReference>
<comment type="caution">
    <text evidence="4">The sequence shown here is derived from an EMBL/GenBank/DDBJ whole genome shotgun (WGS) entry which is preliminary data.</text>
</comment>
<dbReference type="Gene3D" id="3.40.50.300">
    <property type="entry name" value="P-loop containing nucleotide triphosphate hydrolases"/>
    <property type="match status" value="1"/>
</dbReference>
<dbReference type="Proteomes" id="UP001597045">
    <property type="component" value="Unassembled WGS sequence"/>
</dbReference>
<evidence type="ECO:0000256" key="2">
    <source>
        <dbReference type="SAM" id="MobiDB-lite"/>
    </source>
</evidence>
<dbReference type="SUPFAM" id="SSF48452">
    <property type="entry name" value="TPR-like"/>
    <property type="match status" value="1"/>
</dbReference>
<proteinExistence type="predicted"/>
<keyword evidence="5" id="KW-1185">Reference proteome</keyword>
<evidence type="ECO:0000313" key="4">
    <source>
        <dbReference type="EMBL" id="MFD1044274.1"/>
    </source>
</evidence>
<name>A0ABW3M4H9_9PSEU</name>